<comment type="similarity">
    <text evidence="1 3">Belongs to the peptidase A1 family.</text>
</comment>
<dbReference type="PRINTS" id="PR00792">
    <property type="entry name" value="PEPSIN"/>
</dbReference>
<evidence type="ECO:0000313" key="7">
    <source>
        <dbReference type="Proteomes" id="UP001050691"/>
    </source>
</evidence>
<dbReference type="Pfam" id="PF00026">
    <property type="entry name" value="Asp"/>
    <property type="match status" value="1"/>
</dbReference>
<gene>
    <name evidence="6" type="ORF">Clacol_007410</name>
</gene>
<dbReference type="InterPro" id="IPR034164">
    <property type="entry name" value="Pepsin-like_dom"/>
</dbReference>
<dbReference type="CDD" id="cd05471">
    <property type="entry name" value="pepsin_like"/>
    <property type="match status" value="1"/>
</dbReference>
<evidence type="ECO:0000256" key="3">
    <source>
        <dbReference type="RuleBase" id="RU000454"/>
    </source>
</evidence>
<keyword evidence="3" id="KW-0378">Hydrolase</keyword>
<dbReference type="GO" id="GO:0004190">
    <property type="term" value="F:aspartic-type endopeptidase activity"/>
    <property type="evidence" value="ECO:0007669"/>
    <property type="project" value="UniProtKB-KW"/>
</dbReference>
<dbReference type="PANTHER" id="PTHR47966:SF51">
    <property type="entry name" value="BETA-SITE APP-CLEAVING ENZYME, ISOFORM A-RELATED"/>
    <property type="match status" value="1"/>
</dbReference>
<organism evidence="6 7">
    <name type="scientific">Clathrus columnatus</name>
    <dbReference type="NCBI Taxonomy" id="1419009"/>
    <lineage>
        <taxon>Eukaryota</taxon>
        <taxon>Fungi</taxon>
        <taxon>Dikarya</taxon>
        <taxon>Basidiomycota</taxon>
        <taxon>Agaricomycotina</taxon>
        <taxon>Agaricomycetes</taxon>
        <taxon>Phallomycetidae</taxon>
        <taxon>Phallales</taxon>
        <taxon>Clathraceae</taxon>
        <taxon>Clathrus</taxon>
    </lineage>
</organism>
<accession>A0AAV5AJ52</accession>
<dbReference type="InterPro" id="IPR021109">
    <property type="entry name" value="Peptidase_aspartic_dom_sf"/>
</dbReference>
<name>A0AAV5AJ52_9AGAM</name>
<dbReference type="GO" id="GO:0006508">
    <property type="term" value="P:proteolysis"/>
    <property type="evidence" value="ECO:0007669"/>
    <property type="project" value="UniProtKB-KW"/>
</dbReference>
<feature type="chain" id="PRO_5043618710" description="Peptidase A1 domain-containing protein" evidence="4">
    <location>
        <begin position="20"/>
        <end position="405"/>
    </location>
</feature>
<evidence type="ECO:0000256" key="1">
    <source>
        <dbReference type="ARBA" id="ARBA00007447"/>
    </source>
</evidence>
<dbReference type="InterPro" id="IPR001461">
    <property type="entry name" value="Aspartic_peptidase_A1"/>
</dbReference>
<dbReference type="InterPro" id="IPR033121">
    <property type="entry name" value="PEPTIDASE_A1"/>
</dbReference>
<dbReference type="InterPro" id="IPR001969">
    <property type="entry name" value="Aspartic_peptidase_AS"/>
</dbReference>
<sequence>MRTSNGLLSSILLASRILATPIQINNSPITLPIAVHINAEGGTLALINRDRARFQAMTARGFAKSVENNTNIPIPVNDNGQIYLANVGVGAGNYSLIVDTGSSNTWIGANKPYIPSPKSIDTGMPVGVSYGSGGFIGEEYIDTLTIGSDVQLIQSFGVANESAGFNGLDGILGLGPDDLTEVSTPSNDVIPTVTDNMVMQGITKARLVGVSFVPSESAGGVPNGQLDFGAPNLSKYVGNITFTPKTTTAPASEYWGINQTITYGDARTPLLSPTSGFVDTGTTLLYIASDAFETYQASTNAVLDETTGLLTVDSVENLQSLFFTIGGREFEFTPNAQIWPQSMNSLMGGSTNATYLVVNNIGTPTGSGVDFVDGFVFLQRFYTVFDSDNSQIGFANTANTLDDVN</sequence>
<feature type="domain" description="Peptidase A1" evidence="5">
    <location>
        <begin position="83"/>
        <end position="395"/>
    </location>
</feature>
<keyword evidence="3" id="KW-0645">Protease</keyword>
<dbReference type="AlphaFoldDB" id="A0AAV5AJ52"/>
<comment type="caution">
    <text evidence="6">The sequence shown here is derived from an EMBL/GenBank/DDBJ whole genome shotgun (WGS) entry which is preliminary data.</text>
</comment>
<keyword evidence="4" id="KW-0732">Signal</keyword>
<evidence type="ECO:0000256" key="2">
    <source>
        <dbReference type="ARBA" id="ARBA00022750"/>
    </source>
</evidence>
<evidence type="ECO:0000259" key="5">
    <source>
        <dbReference type="PROSITE" id="PS51767"/>
    </source>
</evidence>
<dbReference type="PROSITE" id="PS00141">
    <property type="entry name" value="ASP_PROTEASE"/>
    <property type="match status" value="1"/>
</dbReference>
<dbReference type="EMBL" id="BPWL01000008">
    <property type="protein sequence ID" value="GJJ13159.1"/>
    <property type="molecule type" value="Genomic_DNA"/>
</dbReference>
<dbReference type="PANTHER" id="PTHR47966">
    <property type="entry name" value="BETA-SITE APP-CLEAVING ENZYME, ISOFORM A-RELATED"/>
    <property type="match status" value="1"/>
</dbReference>
<keyword evidence="7" id="KW-1185">Reference proteome</keyword>
<evidence type="ECO:0000256" key="4">
    <source>
        <dbReference type="SAM" id="SignalP"/>
    </source>
</evidence>
<proteinExistence type="inferred from homology"/>
<keyword evidence="2 3" id="KW-0064">Aspartyl protease</keyword>
<evidence type="ECO:0000313" key="6">
    <source>
        <dbReference type="EMBL" id="GJJ13159.1"/>
    </source>
</evidence>
<dbReference type="PROSITE" id="PS51767">
    <property type="entry name" value="PEPTIDASE_A1"/>
    <property type="match status" value="1"/>
</dbReference>
<reference evidence="6" key="1">
    <citation type="submission" date="2021-10" db="EMBL/GenBank/DDBJ databases">
        <title>De novo Genome Assembly of Clathrus columnatus (Basidiomycota, Fungi) Using Illumina and Nanopore Sequence Data.</title>
        <authorList>
            <person name="Ogiso-Tanaka E."/>
            <person name="Itagaki H."/>
            <person name="Hosoya T."/>
            <person name="Hosaka K."/>
        </authorList>
    </citation>
    <scope>NUCLEOTIDE SEQUENCE</scope>
    <source>
        <strain evidence="6">MO-923</strain>
    </source>
</reference>
<protein>
    <recommendedName>
        <fullName evidence="5">Peptidase A1 domain-containing protein</fullName>
    </recommendedName>
</protein>
<dbReference type="Gene3D" id="2.40.70.10">
    <property type="entry name" value="Acid Proteases"/>
    <property type="match status" value="2"/>
</dbReference>
<dbReference type="Proteomes" id="UP001050691">
    <property type="component" value="Unassembled WGS sequence"/>
</dbReference>
<feature type="signal peptide" evidence="4">
    <location>
        <begin position="1"/>
        <end position="19"/>
    </location>
</feature>
<dbReference type="SUPFAM" id="SSF50630">
    <property type="entry name" value="Acid proteases"/>
    <property type="match status" value="1"/>
</dbReference>